<proteinExistence type="predicted"/>
<evidence type="ECO:0008006" key="3">
    <source>
        <dbReference type="Google" id="ProtNLM"/>
    </source>
</evidence>
<evidence type="ECO:0000313" key="1">
    <source>
        <dbReference type="EMBL" id="QQC43700.1"/>
    </source>
</evidence>
<keyword evidence="2" id="KW-1185">Reference proteome</keyword>
<accession>A0AAP9Y882</accession>
<sequence>MSHRMSALVYVEGETDVPVVSAVMKAAGWGSDEFMVFAKGGFREVGKILRKQAVKSSPVPRIFIIDADGHCPVEVRRSLLPGGSVESVLLRVCDNEIESWILADDQAFSRFFNMPLAKVESPNGVDAKERMLRCVYWLGKSNAQDFAREPSKHSGKYRFGSRYHILIRRFIDEEWDARRAAQRSDSLKRAVQRLGELHDRFIGGELG</sequence>
<organism evidence="1 2">
    <name type="scientific">Schaalia meyeri</name>
    <dbReference type="NCBI Taxonomy" id="52773"/>
    <lineage>
        <taxon>Bacteria</taxon>
        <taxon>Bacillati</taxon>
        <taxon>Actinomycetota</taxon>
        <taxon>Actinomycetes</taxon>
        <taxon>Actinomycetales</taxon>
        <taxon>Actinomycetaceae</taxon>
        <taxon>Schaalia</taxon>
    </lineage>
</organism>
<reference evidence="1 2" key="1">
    <citation type="submission" date="2020-12" db="EMBL/GenBank/DDBJ databases">
        <title>FDA dAtabase for Regulatory Grade micrObial Sequences (FDA-ARGOS): Supporting development and validation of Infectious Disease Dx tests.</title>
        <authorList>
            <person name="Sproer C."/>
            <person name="Gronow S."/>
            <person name="Severitt S."/>
            <person name="Schroder I."/>
            <person name="Tallon L."/>
            <person name="Sadzewicz L."/>
            <person name="Zhao X."/>
            <person name="Boylan J."/>
            <person name="Ott S."/>
            <person name="Bowen H."/>
            <person name="Vavikolanu K."/>
            <person name="Mehta A."/>
            <person name="Aluvathingal J."/>
            <person name="Nadendla S."/>
            <person name="Lowell S."/>
            <person name="Myers T."/>
            <person name="Yan Y."/>
            <person name="Sichtig H."/>
        </authorList>
    </citation>
    <scope>NUCLEOTIDE SEQUENCE [LARGE SCALE GENOMIC DNA]</scope>
    <source>
        <strain evidence="1 2">FDAARGOS_985</strain>
    </source>
</reference>
<evidence type="ECO:0000313" key="2">
    <source>
        <dbReference type="Proteomes" id="UP000595220"/>
    </source>
</evidence>
<name>A0AAP9Y882_9ACTO</name>
<gene>
    <name evidence="1" type="ORF">I6H42_07975</name>
</gene>
<protein>
    <recommendedName>
        <fullName evidence="3">DUF4276 family protein</fullName>
    </recommendedName>
</protein>
<dbReference type="Proteomes" id="UP000595220">
    <property type="component" value="Chromosome"/>
</dbReference>
<dbReference type="AlphaFoldDB" id="A0AAP9Y882"/>
<dbReference type="EMBL" id="CP066065">
    <property type="protein sequence ID" value="QQC43700.1"/>
    <property type="molecule type" value="Genomic_DNA"/>
</dbReference>